<dbReference type="PANTHER" id="PTHR42711:SF5">
    <property type="entry name" value="ABC TRANSPORTER ATP-BINDING PROTEIN NATA"/>
    <property type="match status" value="1"/>
</dbReference>
<proteinExistence type="inferred from homology"/>
<dbReference type="InterPro" id="IPR017871">
    <property type="entry name" value="ABC_transporter-like_CS"/>
</dbReference>
<keyword evidence="3" id="KW-0547">Nucleotide-binding</keyword>
<dbReference type="InterPro" id="IPR003593">
    <property type="entry name" value="AAA+_ATPase"/>
</dbReference>
<protein>
    <submittedName>
        <fullName evidence="6">ABC-type Na+ transport system not coupled with H+ or K+ uptake, ATPase component NatA</fullName>
    </submittedName>
</protein>
<dbReference type="SUPFAM" id="SSF52540">
    <property type="entry name" value="P-loop containing nucleoside triphosphate hydrolases"/>
    <property type="match status" value="1"/>
</dbReference>
<dbReference type="PROSITE" id="PS00211">
    <property type="entry name" value="ABC_TRANSPORTER_1"/>
    <property type="match status" value="1"/>
</dbReference>
<evidence type="ECO:0000256" key="2">
    <source>
        <dbReference type="ARBA" id="ARBA00022448"/>
    </source>
</evidence>
<evidence type="ECO:0000259" key="5">
    <source>
        <dbReference type="PROSITE" id="PS50893"/>
    </source>
</evidence>
<dbReference type="SMART" id="SM00382">
    <property type="entry name" value="AAA"/>
    <property type="match status" value="1"/>
</dbReference>
<evidence type="ECO:0000256" key="3">
    <source>
        <dbReference type="ARBA" id="ARBA00022741"/>
    </source>
</evidence>
<feature type="domain" description="ABC transporter" evidence="5">
    <location>
        <begin position="2"/>
        <end position="232"/>
    </location>
</feature>
<comment type="similarity">
    <text evidence="1">Belongs to the ABC transporter superfamily.</text>
</comment>
<dbReference type="InterPro" id="IPR003439">
    <property type="entry name" value="ABC_transporter-like_ATP-bd"/>
</dbReference>
<gene>
    <name evidence="6" type="ORF">MNBD_GAMMA02-1462</name>
</gene>
<dbReference type="GO" id="GO:0016887">
    <property type="term" value="F:ATP hydrolysis activity"/>
    <property type="evidence" value="ECO:0007669"/>
    <property type="project" value="InterPro"/>
</dbReference>
<dbReference type="InterPro" id="IPR027417">
    <property type="entry name" value="P-loop_NTPase"/>
</dbReference>
<name>A0A3B0VWW7_9ZZZZ</name>
<keyword evidence="2" id="KW-0813">Transport</keyword>
<dbReference type="GO" id="GO:0005524">
    <property type="term" value="F:ATP binding"/>
    <property type="evidence" value="ECO:0007669"/>
    <property type="project" value="UniProtKB-KW"/>
</dbReference>
<dbReference type="EMBL" id="UOFA01000139">
    <property type="protein sequence ID" value="VAW44820.1"/>
    <property type="molecule type" value="Genomic_DNA"/>
</dbReference>
<sequence>MITVKHISKSFGDVQAVKDVSLVAENGKITALLGANGAGKTTSMRMIYALITPATGVVTVDGINSTENPVAARARMGVLPDARGLYLRLTARENMAYFGRLQGMNEADIKRRSDELVSRLGMEKFADRQTDGFSQGQRVKVAIARALLHDPQNILLDEPTNGLDVMSTRAIREFLREEKARGKCILFSSHVMQEVSAVCDEITVIDAGAVTAKGTEAELLSLSGENNLEDAFVSLVTTKSMAGGDS</sequence>
<keyword evidence="4" id="KW-0067">ATP-binding</keyword>
<evidence type="ECO:0000313" key="6">
    <source>
        <dbReference type="EMBL" id="VAW44820.1"/>
    </source>
</evidence>
<reference evidence="6" key="1">
    <citation type="submission" date="2018-06" db="EMBL/GenBank/DDBJ databases">
        <authorList>
            <person name="Zhirakovskaya E."/>
        </authorList>
    </citation>
    <scope>NUCLEOTIDE SEQUENCE</scope>
</reference>
<evidence type="ECO:0000256" key="4">
    <source>
        <dbReference type="ARBA" id="ARBA00022840"/>
    </source>
</evidence>
<accession>A0A3B0VWW7</accession>
<dbReference type="Gene3D" id="3.40.50.300">
    <property type="entry name" value="P-loop containing nucleotide triphosphate hydrolases"/>
    <property type="match status" value="1"/>
</dbReference>
<organism evidence="6">
    <name type="scientific">hydrothermal vent metagenome</name>
    <dbReference type="NCBI Taxonomy" id="652676"/>
    <lineage>
        <taxon>unclassified sequences</taxon>
        <taxon>metagenomes</taxon>
        <taxon>ecological metagenomes</taxon>
    </lineage>
</organism>
<dbReference type="InterPro" id="IPR050763">
    <property type="entry name" value="ABC_transporter_ATP-binding"/>
</dbReference>
<dbReference type="AlphaFoldDB" id="A0A3B0VWW7"/>
<dbReference type="Pfam" id="PF00005">
    <property type="entry name" value="ABC_tran"/>
    <property type="match status" value="1"/>
</dbReference>
<evidence type="ECO:0000256" key="1">
    <source>
        <dbReference type="ARBA" id="ARBA00005417"/>
    </source>
</evidence>
<dbReference type="PANTHER" id="PTHR42711">
    <property type="entry name" value="ABC TRANSPORTER ATP-BINDING PROTEIN"/>
    <property type="match status" value="1"/>
</dbReference>
<dbReference type="PROSITE" id="PS50893">
    <property type="entry name" value="ABC_TRANSPORTER_2"/>
    <property type="match status" value="1"/>
</dbReference>